<dbReference type="EMBL" id="JABAIM010000005">
    <property type="protein sequence ID" value="NLR76791.1"/>
    <property type="molecule type" value="Genomic_DNA"/>
</dbReference>
<feature type="region of interest" description="Disordered" evidence="1">
    <location>
        <begin position="250"/>
        <end position="269"/>
    </location>
</feature>
<evidence type="ECO:0000313" key="2">
    <source>
        <dbReference type="EMBL" id="NLR76791.1"/>
    </source>
</evidence>
<dbReference type="Pfam" id="PF07793">
    <property type="entry name" value="DUF1631"/>
    <property type="match status" value="1"/>
</dbReference>
<dbReference type="InterPro" id="IPR012434">
    <property type="entry name" value="DUF1631"/>
</dbReference>
<keyword evidence="3" id="KW-1185">Reference proteome</keyword>
<proteinExistence type="predicted"/>
<name>A0A847S4W8_9NEIS</name>
<evidence type="ECO:0000313" key="3">
    <source>
        <dbReference type="Proteomes" id="UP000587991"/>
    </source>
</evidence>
<sequence>MSASTKPANVISISEFDDRQSANGVDSRRLLQECRDLALTTLSRSLSSMMDKIEDVLFDLAEKSHDRERSNLYMNARGLTSTNRATLEASFRQQFMEAFDAAILNPKGQSAKMNELDWGSLELSLVDNKDYEESLAVKNIATKLRSNCNEELSALDQRLGVLLSSPELEDESSPLSPHRICEAFGSACDSLQAELDVKLIILKLFEQMVSGDVRSMYHELNSFLIARNVLPKIPLAVRRRNAANQGFNPEQARAAEQEQPQAASAADAAALNPEQVEQGLMALLQQMVQHGRAQLPMSLGGAAMPVSNAGASVLPVLERLQQGEMPDGVHFRSNIDWTSLETLGAPNVLRALKEDVLDGQASQVETLTIDIVSMLFDYIFEQRNIPAEIKALLGRLQIPVLKVALLDAKFFSRKQHPARRLLDALAQSSLGWSAEAEGGDRFKAMVERIVQTIVTEFTDDVGLFETQEAVLQQFLAEEERLAAELAQQSARVLFAQEQLEVARGMVEAELRQRVQKADVPAVVRDFLAKYWGGAMIDAYQQGGVNGAPWAETLQTMDDLIWSCEPKTSTEERMRLVGLLQPMLKRLETVMDSKETPKEEKERFLAEMVRCHSAAIKAGMKPDTAGPQIRQPVPDVNIELPPVPEMPVQHELQPVDVLLTDLVPEHLEPLPEVEQPLVPADVAAADRYLWTVAQMKRGTWVDFMADDGMVTRAKLAWISPHKGMYLFTNRFGGNAMSIPREALAAKMRAGKVELVDDSALLDRAVSAVMDRLQQDAAPTA</sequence>
<protein>
    <submittedName>
        <fullName evidence="2">DUF1631 domain-containing protein</fullName>
    </submittedName>
</protein>
<organism evidence="2 3">
    <name type="scientific">Leeia aquatica</name>
    <dbReference type="NCBI Taxonomy" id="2725557"/>
    <lineage>
        <taxon>Bacteria</taxon>
        <taxon>Pseudomonadati</taxon>
        <taxon>Pseudomonadota</taxon>
        <taxon>Betaproteobacteria</taxon>
        <taxon>Neisseriales</taxon>
        <taxon>Leeiaceae</taxon>
        <taxon>Leeia</taxon>
    </lineage>
</organism>
<evidence type="ECO:0000256" key="1">
    <source>
        <dbReference type="SAM" id="MobiDB-lite"/>
    </source>
</evidence>
<dbReference type="RefSeq" id="WP_168878468.1">
    <property type="nucleotide sequence ID" value="NZ_JABAIM010000005.1"/>
</dbReference>
<reference evidence="2 3" key="1">
    <citation type="submission" date="2020-04" db="EMBL/GenBank/DDBJ databases">
        <title>Draft genome of Leeia sp. IMCC25680.</title>
        <authorList>
            <person name="Song J."/>
            <person name="Cho J.-C."/>
        </authorList>
    </citation>
    <scope>NUCLEOTIDE SEQUENCE [LARGE SCALE GENOMIC DNA]</scope>
    <source>
        <strain evidence="2 3">IMCC25680</strain>
    </source>
</reference>
<dbReference type="AlphaFoldDB" id="A0A847S4W8"/>
<gene>
    <name evidence="2" type="ORF">HF682_16610</name>
</gene>
<accession>A0A847S4W8</accession>
<comment type="caution">
    <text evidence="2">The sequence shown here is derived from an EMBL/GenBank/DDBJ whole genome shotgun (WGS) entry which is preliminary data.</text>
</comment>
<dbReference type="Proteomes" id="UP000587991">
    <property type="component" value="Unassembled WGS sequence"/>
</dbReference>